<dbReference type="Proteomes" id="UP000038487">
    <property type="component" value="Unassembled WGS sequence"/>
</dbReference>
<feature type="transmembrane region" description="Helical" evidence="5">
    <location>
        <begin position="73"/>
        <end position="90"/>
    </location>
</feature>
<evidence type="ECO:0000313" key="7">
    <source>
        <dbReference type="EMBL" id="RIT41930.1"/>
    </source>
</evidence>
<comment type="caution">
    <text evidence="6">The sequence shown here is derived from an EMBL/GenBank/DDBJ whole genome shotgun (WGS) entry which is preliminary data.</text>
</comment>
<dbReference type="EMBL" id="QXBN01000003">
    <property type="protein sequence ID" value="RIT41930.1"/>
    <property type="molecule type" value="Genomic_DNA"/>
</dbReference>
<name>A0A0U0YFK2_9MYCO</name>
<keyword evidence="3 5" id="KW-1133">Transmembrane helix</keyword>
<dbReference type="GO" id="GO:0016020">
    <property type="term" value="C:membrane"/>
    <property type="evidence" value="ECO:0007669"/>
    <property type="project" value="UniProtKB-SubCell"/>
</dbReference>
<evidence type="ECO:0000256" key="5">
    <source>
        <dbReference type="SAM" id="Phobius"/>
    </source>
</evidence>
<accession>A0A0U0YFK2</accession>
<dbReference type="GeneID" id="93379644"/>
<evidence type="ECO:0000313" key="9">
    <source>
        <dbReference type="Proteomes" id="UP000284557"/>
    </source>
</evidence>
<feature type="transmembrane region" description="Helical" evidence="5">
    <location>
        <begin position="96"/>
        <end position="114"/>
    </location>
</feature>
<keyword evidence="2 5" id="KW-0812">Transmembrane</keyword>
<evidence type="ECO:0000256" key="4">
    <source>
        <dbReference type="ARBA" id="ARBA00023136"/>
    </source>
</evidence>
<dbReference type="EMBL" id="CSUW01000008">
    <property type="protein sequence ID" value="CPT46653.1"/>
    <property type="molecule type" value="Genomic_DNA"/>
</dbReference>
<dbReference type="RefSeq" id="WP_005082249.1">
    <property type="nucleotide sequence ID" value="NZ_CM125927.1"/>
</dbReference>
<evidence type="ECO:0000256" key="2">
    <source>
        <dbReference type="ARBA" id="ARBA00022692"/>
    </source>
</evidence>
<protein>
    <recommendedName>
        <fullName evidence="10">DoxX-like family protein</fullName>
    </recommendedName>
</protein>
<evidence type="ECO:0000256" key="1">
    <source>
        <dbReference type="ARBA" id="ARBA00004141"/>
    </source>
</evidence>
<sequence length="125" mass="13315">MTERLLAKPRVLAVLAAVQAADAAACVGPIKPVKDSLEKVGLPQDIWWLLPVVKTASAAGLIGGIRWSALGRLTTFMLTVYFTLAVGAHLRAHDKMLNALPATSLLALFAVLTAKGFDEREVVQP</sequence>
<dbReference type="InterPro" id="IPR032808">
    <property type="entry name" value="DoxX"/>
</dbReference>
<organism evidence="6 8">
    <name type="scientific">Mycobacteroides abscessus</name>
    <dbReference type="NCBI Taxonomy" id="36809"/>
    <lineage>
        <taxon>Bacteria</taxon>
        <taxon>Bacillati</taxon>
        <taxon>Actinomycetota</taxon>
        <taxon>Actinomycetes</taxon>
        <taxon>Mycobacteriales</taxon>
        <taxon>Mycobacteriaceae</taxon>
        <taxon>Mycobacteroides</taxon>
    </lineage>
</organism>
<dbReference type="Proteomes" id="UP000284557">
    <property type="component" value="Unassembled WGS sequence"/>
</dbReference>
<evidence type="ECO:0008006" key="10">
    <source>
        <dbReference type="Google" id="ProtNLM"/>
    </source>
</evidence>
<comment type="subcellular location">
    <subcellularLocation>
        <location evidence="1">Membrane</location>
        <topology evidence="1">Multi-pass membrane protein</topology>
    </subcellularLocation>
</comment>
<evidence type="ECO:0000313" key="6">
    <source>
        <dbReference type="EMBL" id="CPT46653.1"/>
    </source>
</evidence>
<reference evidence="6 8" key="1">
    <citation type="submission" date="2015-03" db="EMBL/GenBank/DDBJ databases">
        <authorList>
            <consortium name="Pathogen Informatics"/>
            <person name="Murphy D."/>
        </authorList>
    </citation>
    <scope>NUCLEOTIDE SEQUENCE [LARGE SCALE GENOMIC DNA]</scope>
    <source>
        <strain evidence="6 8">PAP036</strain>
    </source>
</reference>
<dbReference type="Pfam" id="PF13564">
    <property type="entry name" value="DoxX_2"/>
    <property type="match status" value="1"/>
</dbReference>
<evidence type="ECO:0000256" key="3">
    <source>
        <dbReference type="ARBA" id="ARBA00022989"/>
    </source>
</evidence>
<evidence type="ECO:0000313" key="8">
    <source>
        <dbReference type="Proteomes" id="UP000038487"/>
    </source>
</evidence>
<gene>
    <name evidence="7" type="ORF">D2E76_06110</name>
    <name evidence="6" type="ORF">ERS075527_03488</name>
</gene>
<keyword evidence="4 5" id="KW-0472">Membrane</keyword>
<proteinExistence type="predicted"/>
<dbReference type="AlphaFoldDB" id="A0A0U0YFK2"/>
<reference evidence="7 9" key="2">
    <citation type="submission" date="2018-08" db="EMBL/GenBank/DDBJ databases">
        <title>Linezolid Resistance in Mycobacterium abscessus: MIC Distribution and Comprehensive Investigation of Resistance Mechanisms.</title>
        <authorList>
            <person name="Ye M."/>
            <person name="Xu L."/>
            <person name="Zou Y."/>
            <person name="Li B."/>
            <person name="Guo Q."/>
            <person name="Zhang Y."/>
            <person name="Zhan M."/>
            <person name="Xu B."/>
            <person name="Yu F."/>
            <person name="Zhang Z."/>
            <person name="Chu H."/>
        </authorList>
    </citation>
    <scope>NUCLEOTIDE SEQUENCE [LARGE SCALE GENOMIC DNA]</scope>
    <source>
        <strain evidence="7 9">G143</strain>
    </source>
</reference>